<organism evidence="5 6">
    <name type="scientific">Podospora aff. communis PSN243</name>
    <dbReference type="NCBI Taxonomy" id="3040156"/>
    <lineage>
        <taxon>Eukaryota</taxon>
        <taxon>Fungi</taxon>
        <taxon>Dikarya</taxon>
        <taxon>Ascomycota</taxon>
        <taxon>Pezizomycotina</taxon>
        <taxon>Sordariomycetes</taxon>
        <taxon>Sordariomycetidae</taxon>
        <taxon>Sordariales</taxon>
        <taxon>Podosporaceae</taxon>
        <taxon>Podospora</taxon>
    </lineage>
</organism>
<protein>
    <recommendedName>
        <fullName evidence="7">Ribosomal protein S21</fullName>
    </recommendedName>
</protein>
<sequence>MDLLQTVRRTATSSTARRSLGALATTTLRTFTTTRPTLAPPPFSSSSTQTTTTTPSSNMERIQQILDGASSSSSLLTPTTKAKPSSPPRPGPPPSLSSTLNLNLKDINDKEALNIWKIDNFIDKYKTQPKKEIELRTKVPLGRTINITRGMDAAAAIHKLNVQVARNKVHHEWRSRKFYERPALRRKRLRLERKEARFAESVRAAIGRTMKLRQMGW</sequence>
<name>A0AAV9GN57_9PEZI</name>
<proteinExistence type="inferred from homology"/>
<dbReference type="PANTHER" id="PTHR41237:SF1">
    <property type="entry name" value="SMALL RIBOSOMAL SUBUNIT PROTEIN BS21M"/>
    <property type="match status" value="1"/>
</dbReference>
<dbReference type="GO" id="GO:0005763">
    <property type="term" value="C:mitochondrial small ribosomal subunit"/>
    <property type="evidence" value="ECO:0007669"/>
    <property type="project" value="TreeGrafter"/>
</dbReference>
<evidence type="ECO:0000256" key="1">
    <source>
        <dbReference type="ARBA" id="ARBA00006640"/>
    </source>
</evidence>
<dbReference type="PANTHER" id="PTHR41237">
    <property type="entry name" value="37S RIBOSOMAL PROTEIN MRP21, MITOCHONDRIAL"/>
    <property type="match status" value="1"/>
</dbReference>
<feature type="region of interest" description="Disordered" evidence="4">
    <location>
        <begin position="32"/>
        <end position="57"/>
    </location>
</feature>
<feature type="region of interest" description="Disordered" evidence="4">
    <location>
        <begin position="69"/>
        <end position="100"/>
    </location>
</feature>
<keyword evidence="2" id="KW-0689">Ribosomal protein</keyword>
<evidence type="ECO:0000313" key="5">
    <source>
        <dbReference type="EMBL" id="KAK4449890.1"/>
    </source>
</evidence>
<feature type="compositionally biased region" description="Low complexity" evidence="4">
    <location>
        <begin position="44"/>
        <end position="57"/>
    </location>
</feature>
<dbReference type="Proteomes" id="UP001321760">
    <property type="component" value="Unassembled WGS sequence"/>
</dbReference>
<keyword evidence="3" id="KW-0687">Ribonucleoprotein</keyword>
<feature type="compositionally biased region" description="Low complexity" evidence="4">
    <location>
        <begin position="70"/>
        <end position="84"/>
    </location>
</feature>
<dbReference type="Pfam" id="PF01165">
    <property type="entry name" value="Ribosomal_S21"/>
    <property type="match status" value="1"/>
</dbReference>
<comment type="similarity">
    <text evidence="1">Belongs to the bacterial ribosomal protein bS21 family.</text>
</comment>
<gene>
    <name evidence="5" type="ORF">QBC34DRAFT_404136</name>
</gene>
<dbReference type="InterPro" id="IPR052837">
    <property type="entry name" value="Mitoribosomal_bS21"/>
</dbReference>
<evidence type="ECO:0000256" key="3">
    <source>
        <dbReference type="ARBA" id="ARBA00023274"/>
    </source>
</evidence>
<evidence type="ECO:0008006" key="7">
    <source>
        <dbReference type="Google" id="ProtNLM"/>
    </source>
</evidence>
<accession>A0AAV9GN57</accession>
<comment type="caution">
    <text evidence="5">The sequence shown here is derived from an EMBL/GenBank/DDBJ whole genome shotgun (WGS) entry which is preliminary data.</text>
</comment>
<dbReference type="GO" id="GO:0003735">
    <property type="term" value="F:structural constituent of ribosome"/>
    <property type="evidence" value="ECO:0007669"/>
    <property type="project" value="InterPro"/>
</dbReference>
<dbReference type="GO" id="GO:0070124">
    <property type="term" value="P:mitochondrial translational initiation"/>
    <property type="evidence" value="ECO:0007669"/>
    <property type="project" value="TreeGrafter"/>
</dbReference>
<dbReference type="EMBL" id="MU865935">
    <property type="protein sequence ID" value="KAK4449890.1"/>
    <property type="molecule type" value="Genomic_DNA"/>
</dbReference>
<evidence type="ECO:0000256" key="4">
    <source>
        <dbReference type="SAM" id="MobiDB-lite"/>
    </source>
</evidence>
<dbReference type="AlphaFoldDB" id="A0AAV9GN57"/>
<evidence type="ECO:0000313" key="6">
    <source>
        <dbReference type="Proteomes" id="UP001321760"/>
    </source>
</evidence>
<dbReference type="InterPro" id="IPR001911">
    <property type="entry name" value="Ribosomal_bS21"/>
</dbReference>
<keyword evidence="6" id="KW-1185">Reference proteome</keyword>
<reference evidence="5" key="2">
    <citation type="submission" date="2023-05" db="EMBL/GenBank/DDBJ databases">
        <authorList>
            <consortium name="Lawrence Berkeley National Laboratory"/>
            <person name="Steindorff A."/>
            <person name="Hensen N."/>
            <person name="Bonometti L."/>
            <person name="Westerberg I."/>
            <person name="Brannstrom I.O."/>
            <person name="Guillou S."/>
            <person name="Cros-Aarteil S."/>
            <person name="Calhoun S."/>
            <person name="Haridas S."/>
            <person name="Kuo A."/>
            <person name="Mondo S."/>
            <person name="Pangilinan J."/>
            <person name="Riley R."/>
            <person name="Labutti K."/>
            <person name="Andreopoulos B."/>
            <person name="Lipzen A."/>
            <person name="Chen C."/>
            <person name="Yanf M."/>
            <person name="Daum C."/>
            <person name="Ng V."/>
            <person name="Clum A."/>
            <person name="Ohm R."/>
            <person name="Martin F."/>
            <person name="Silar P."/>
            <person name="Natvig D."/>
            <person name="Lalanne C."/>
            <person name="Gautier V."/>
            <person name="Ament-Velasquez S.L."/>
            <person name="Kruys A."/>
            <person name="Hutchinson M.I."/>
            <person name="Powell A.J."/>
            <person name="Barry K."/>
            <person name="Miller A.N."/>
            <person name="Grigoriev I.V."/>
            <person name="Debuchy R."/>
            <person name="Gladieux P."/>
            <person name="Thoren M.H."/>
            <person name="Johannesson H."/>
        </authorList>
    </citation>
    <scope>NUCLEOTIDE SEQUENCE</scope>
    <source>
        <strain evidence="5">PSN243</strain>
    </source>
</reference>
<feature type="compositionally biased region" description="Pro residues" evidence="4">
    <location>
        <begin position="85"/>
        <end position="95"/>
    </location>
</feature>
<reference evidence="5" key="1">
    <citation type="journal article" date="2023" name="Mol. Phylogenet. Evol.">
        <title>Genome-scale phylogeny and comparative genomics of the fungal order Sordariales.</title>
        <authorList>
            <person name="Hensen N."/>
            <person name="Bonometti L."/>
            <person name="Westerberg I."/>
            <person name="Brannstrom I.O."/>
            <person name="Guillou S."/>
            <person name="Cros-Aarteil S."/>
            <person name="Calhoun S."/>
            <person name="Haridas S."/>
            <person name="Kuo A."/>
            <person name="Mondo S."/>
            <person name="Pangilinan J."/>
            <person name="Riley R."/>
            <person name="LaButti K."/>
            <person name="Andreopoulos B."/>
            <person name="Lipzen A."/>
            <person name="Chen C."/>
            <person name="Yan M."/>
            <person name="Daum C."/>
            <person name="Ng V."/>
            <person name="Clum A."/>
            <person name="Steindorff A."/>
            <person name="Ohm R.A."/>
            <person name="Martin F."/>
            <person name="Silar P."/>
            <person name="Natvig D.O."/>
            <person name="Lalanne C."/>
            <person name="Gautier V."/>
            <person name="Ament-Velasquez S.L."/>
            <person name="Kruys A."/>
            <person name="Hutchinson M.I."/>
            <person name="Powell A.J."/>
            <person name="Barry K."/>
            <person name="Miller A.N."/>
            <person name="Grigoriev I.V."/>
            <person name="Debuchy R."/>
            <person name="Gladieux P."/>
            <person name="Hiltunen Thoren M."/>
            <person name="Johannesson H."/>
        </authorList>
    </citation>
    <scope>NUCLEOTIDE SEQUENCE</scope>
    <source>
        <strain evidence="5">PSN243</strain>
    </source>
</reference>
<evidence type="ECO:0000256" key="2">
    <source>
        <dbReference type="ARBA" id="ARBA00022980"/>
    </source>
</evidence>